<gene>
    <name evidence="2" type="ORF">Daesc_003429</name>
</gene>
<feature type="region of interest" description="Disordered" evidence="1">
    <location>
        <begin position="931"/>
        <end position="950"/>
    </location>
</feature>
<feature type="compositionally biased region" description="Polar residues" evidence="1">
    <location>
        <begin position="967"/>
        <end position="977"/>
    </location>
</feature>
<feature type="compositionally biased region" description="Polar residues" evidence="1">
    <location>
        <begin position="603"/>
        <end position="612"/>
    </location>
</feature>
<feature type="compositionally biased region" description="Polar residues" evidence="1">
    <location>
        <begin position="583"/>
        <end position="595"/>
    </location>
</feature>
<feature type="compositionally biased region" description="Polar residues" evidence="1">
    <location>
        <begin position="445"/>
        <end position="456"/>
    </location>
</feature>
<accession>A0AAX6MT41</accession>
<feature type="compositionally biased region" description="Low complexity" evidence="1">
    <location>
        <begin position="932"/>
        <end position="950"/>
    </location>
</feature>
<feature type="compositionally biased region" description="Basic and acidic residues" evidence="1">
    <location>
        <begin position="328"/>
        <end position="344"/>
    </location>
</feature>
<protein>
    <submittedName>
        <fullName evidence="2">Uncharacterized protein</fullName>
    </submittedName>
</protein>
<feature type="compositionally biased region" description="Polar residues" evidence="1">
    <location>
        <begin position="874"/>
        <end position="895"/>
    </location>
</feature>
<feature type="region of interest" description="Disordered" evidence="1">
    <location>
        <begin position="536"/>
        <end position="612"/>
    </location>
</feature>
<feature type="compositionally biased region" description="Basic and acidic residues" evidence="1">
    <location>
        <begin position="1007"/>
        <end position="1016"/>
    </location>
</feature>
<feature type="region of interest" description="Disordered" evidence="1">
    <location>
        <begin position="311"/>
        <end position="351"/>
    </location>
</feature>
<feature type="region of interest" description="Disordered" evidence="1">
    <location>
        <begin position="434"/>
        <end position="469"/>
    </location>
</feature>
<feature type="compositionally biased region" description="Low complexity" evidence="1">
    <location>
        <begin position="550"/>
        <end position="566"/>
    </location>
</feature>
<dbReference type="Proteomes" id="UP001369815">
    <property type="component" value="Unassembled WGS sequence"/>
</dbReference>
<evidence type="ECO:0000256" key="1">
    <source>
        <dbReference type="SAM" id="MobiDB-lite"/>
    </source>
</evidence>
<feature type="compositionally biased region" description="Basic and acidic residues" evidence="1">
    <location>
        <begin position="896"/>
        <end position="917"/>
    </location>
</feature>
<evidence type="ECO:0000313" key="2">
    <source>
        <dbReference type="EMBL" id="KAK6955785.1"/>
    </source>
</evidence>
<sequence>MPPTYFQGQGGMAPEKTPAILYTAIRLTVNVAQKIADPNRIPPQLSVALELISERSSKKPTQGKSSTFPTLFRYYHDELTRTYFVYAYLDISMESRKYTIDELLQLKRNLSKDSFGKLCVNREVAEIFKGLTSKMPAQVRHTKRTKEDISSSTESDEIIFHGKKNGRTQWQYKGRTGSEISSKEPLSAPAGLVAQQSEGFQRFFKAVVSPTHVRVTAGGRIVPNTRGSVSPTAKWDKERPTTNGLSSTEVAKAEKPDVTSDTASQFPQAQIPLQFPAPPGYFQHMGLPMPLYPVPHGIPMAYGMPTLPFAHSGGRQPAPIQSQQDIDEATKEVKTQDGASDKKPRPAPIKITPRDQFEQNRPFYHNGNVIYPPPPPYGLVQSQMPMPMMLPSPCYPPGVVGHASSAGAQMPAYGSMSQPSPAASMFNPAAVPSPHFNAPHAASGGTRSVQPTSAPGQGTAPHITSIRPSEITKRQLDALKTSLKYYEGQLQYNRHQIDEKWTEEQAAKLRESVRQFEHNYKMQVNFEASYYPQLPASSASSTQQGGIWKTPTGSSSVRSRRGGNTSQNSSVGIAEQGRGLLPFQSSERNSSTHGNYRNLKATGINSNKGNTSPLNLDPALEALIQEKMKRGLAVPDSMKNPGSYTDAVLTPTFDRAPHSFATQSEGANFGPQVGFSGTQGMGGWSPVGVPPYDQNGNWNGIYSANSNPANPANRAPAVSSQPSSANFFPNSHSRPYLVGTLPRGVNAHGGHGADYTYSRELTTEEKRARSNYWGHVPNVGFGLPKFDGKDFYPPSPAKVTRGVETSQSALRPTIPTGRPDVDFGFRTRPTESDPFRPAHGTQKVSKAIPIVAPDDVNRGGTPKKNPASLGPQGGNSTEGLSNKLNNVKISSPSESSEGHGVDKKQDAMGRRTVERSSNKSGNDLWQTMLKRGSTSGTVVPSTVSSTTATGYLPQYHGHAAASLGPAISNTSNTTARTSPEAGDKGIEYDTQRSAEKIGENCPPNETRSADYDPLKDVQERMLRDAERRGVVGSEW</sequence>
<name>A0AAX6MT41_9PEZI</name>
<feature type="compositionally biased region" description="Polar residues" evidence="1">
    <location>
        <begin position="536"/>
        <end position="545"/>
    </location>
</feature>
<reference evidence="2 3" key="1">
    <citation type="journal article" date="2024" name="Front Chem Biol">
        <title>Unveiling the potential of Daldinia eschscholtzii MFLUCC 19-0629 through bioactivity and bioinformatics studies for enhanced sustainable agriculture production.</title>
        <authorList>
            <person name="Brooks S."/>
            <person name="Weaver J.A."/>
            <person name="Klomchit A."/>
            <person name="Alharthi S.A."/>
            <person name="Onlamun T."/>
            <person name="Nurani R."/>
            <person name="Vong T.K."/>
            <person name="Alberti F."/>
            <person name="Greco C."/>
        </authorList>
    </citation>
    <scope>NUCLEOTIDE SEQUENCE [LARGE SCALE GENOMIC DNA]</scope>
    <source>
        <strain evidence="2">MFLUCC 19-0629</strain>
    </source>
</reference>
<dbReference type="AlphaFoldDB" id="A0AAX6MT41"/>
<dbReference type="EMBL" id="JBANMG010000003">
    <property type="protein sequence ID" value="KAK6955785.1"/>
    <property type="molecule type" value="Genomic_DNA"/>
</dbReference>
<keyword evidence="3" id="KW-1185">Reference proteome</keyword>
<feature type="region of interest" description="Disordered" evidence="1">
    <location>
        <begin position="222"/>
        <end position="263"/>
    </location>
</feature>
<comment type="caution">
    <text evidence="2">The sequence shown here is derived from an EMBL/GenBank/DDBJ whole genome shotgun (WGS) entry which is preliminary data.</text>
</comment>
<organism evidence="2 3">
    <name type="scientific">Daldinia eschscholtzii</name>
    <dbReference type="NCBI Taxonomy" id="292717"/>
    <lineage>
        <taxon>Eukaryota</taxon>
        <taxon>Fungi</taxon>
        <taxon>Dikarya</taxon>
        <taxon>Ascomycota</taxon>
        <taxon>Pezizomycotina</taxon>
        <taxon>Sordariomycetes</taxon>
        <taxon>Xylariomycetidae</taxon>
        <taxon>Xylariales</taxon>
        <taxon>Hypoxylaceae</taxon>
        <taxon>Daldinia</taxon>
    </lineage>
</organism>
<evidence type="ECO:0000313" key="3">
    <source>
        <dbReference type="Proteomes" id="UP001369815"/>
    </source>
</evidence>
<feature type="compositionally biased region" description="Basic and acidic residues" evidence="1">
    <location>
        <begin position="981"/>
        <end position="998"/>
    </location>
</feature>
<feature type="region of interest" description="Disordered" evidence="1">
    <location>
        <begin position="962"/>
        <end position="1016"/>
    </location>
</feature>
<feature type="region of interest" description="Disordered" evidence="1">
    <location>
        <begin position="798"/>
        <end position="924"/>
    </location>
</feature>
<proteinExistence type="predicted"/>
<feature type="compositionally biased region" description="Basic and acidic residues" evidence="1">
    <location>
        <begin position="819"/>
        <end position="836"/>
    </location>
</feature>